<sequence length="227" mass="25514">MKNKDIALLIFANSVPTEAERKPFKSAVSLFSILNKQVESKVINTGIPYFIISEKEQIGNSFGSRFTNAIQSVFNKGFRNIITIGNDTPHLKTAHLNETIAKLKTNDLVLGPSQDGGFYLMGLSKHIFNDKAFKKLPWQTAALTTTFLKLASEKNITFDLLERLYDIDTSQDIKAIINSFKSLSKTLKQFLLNSINTDEQTTLQRHLPFPSVSLSSYFNKGSPLYLE</sequence>
<dbReference type="PANTHER" id="PTHR36529:SF1">
    <property type="entry name" value="GLYCOSYLTRANSFERASE"/>
    <property type="match status" value="1"/>
</dbReference>
<gene>
    <name evidence="1" type="ORF">ES676_02620</name>
</gene>
<proteinExistence type="predicted"/>
<evidence type="ECO:0000313" key="2">
    <source>
        <dbReference type="Proteomes" id="UP000323324"/>
    </source>
</evidence>
<dbReference type="Pfam" id="PF09837">
    <property type="entry name" value="DUF2064"/>
    <property type="match status" value="1"/>
</dbReference>
<organism evidence="1 2">
    <name type="scientific">Bizionia saleffrena</name>
    <dbReference type="NCBI Taxonomy" id="291189"/>
    <lineage>
        <taxon>Bacteria</taxon>
        <taxon>Pseudomonadati</taxon>
        <taxon>Bacteroidota</taxon>
        <taxon>Flavobacteriia</taxon>
        <taxon>Flavobacteriales</taxon>
        <taxon>Flavobacteriaceae</taxon>
        <taxon>Bizionia</taxon>
    </lineage>
</organism>
<dbReference type="AlphaFoldDB" id="A0A8H2QKD3"/>
<keyword evidence="2" id="KW-1185">Reference proteome</keyword>
<dbReference type="RefSeq" id="WP_148368477.1">
    <property type="nucleotide sequence ID" value="NZ_VSKM01000002.1"/>
</dbReference>
<dbReference type="PANTHER" id="PTHR36529">
    <property type="entry name" value="SLL1095 PROTEIN"/>
    <property type="match status" value="1"/>
</dbReference>
<dbReference type="SUPFAM" id="SSF53448">
    <property type="entry name" value="Nucleotide-diphospho-sugar transferases"/>
    <property type="match status" value="1"/>
</dbReference>
<dbReference type="Proteomes" id="UP000323324">
    <property type="component" value="Unassembled WGS sequence"/>
</dbReference>
<comment type="caution">
    <text evidence="1">The sequence shown here is derived from an EMBL/GenBank/DDBJ whole genome shotgun (WGS) entry which is preliminary data.</text>
</comment>
<dbReference type="EMBL" id="VSKM01000002">
    <property type="protein sequence ID" value="TYB78122.1"/>
    <property type="molecule type" value="Genomic_DNA"/>
</dbReference>
<reference evidence="1 2" key="1">
    <citation type="submission" date="2019-08" db="EMBL/GenBank/DDBJ databases">
        <title>Genomes of Antarctic Bizionia species.</title>
        <authorList>
            <person name="Bowman J.P."/>
        </authorList>
    </citation>
    <scope>NUCLEOTIDE SEQUENCE [LARGE SCALE GENOMIC DNA]</scope>
    <source>
        <strain evidence="1 2">HFD</strain>
    </source>
</reference>
<accession>A0A8H2QKD3</accession>
<dbReference type="Gene3D" id="3.90.550.10">
    <property type="entry name" value="Spore Coat Polysaccharide Biosynthesis Protein SpsA, Chain A"/>
    <property type="match status" value="1"/>
</dbReference>
<evidence type="ECO:0000313" key="1">
    <source>
        <dbReference type="EMBL" id="TYB78122.1"/>
    </source>
</evidence>
<protein>
    <submittedName>
        <fullName evidence="1">DUF2064 domain-containing protein</fullName>
    </submittedName>
</protein>
<dbReference type="InterPro" id="IPR018641">
    <property type="entry name" value="Trfase_1_rSAM/seldom-assoc"/>
</dbReference>
<dbReference type="InterPro" id="IPR029044">
    <property type="entry name" value="Nucleotide-diphossugar_trans"/>
</dbReference>
<name>A0A8H2QKD3_9FLAO</name>